<evidence type="ECO:0000313" key="3">
    <source>
        <dbReference type="Proteomes" id="UP000193642"/>
    </source>
</evidence>
<evidence type="ECO:0008006" key="4">
    <source>
        <dbReference type="Google" id="ProtNLM"/>
    </source>
</evidence>
<feature type="signal peptide" evidence="1">
    <location>
        <begin position="1"/>
        <end position="15"/>
    </location>
</feature>
<comment type="caution">
    <text evidence="2">The sequence shown here is derived from an EMBL/GenBank/DDBJ whole genome shotgun (WGS) entry which is preliminary data.</text>
</comment>
<dbReference type="EMBL" id="MCGO01000018">
    <property type="protein sequence ID" value="ORY46056.1"/>
    <property type="molecule type" value="Genomic_DNA"/>
</dbReference>
<dbReference type="Proteomes" id="UP000193642">
    <property type="component" value="Unassembled WGS sequence"/>
</dbReference>
<evidence type="ECO:0000313" key="2">
    <source>
        <dbReference type="EMBL" id="ORY46056.1"/>
    </source>
</evidence>
<keyword evidence="1" id="KW-0732">Signal</keyword>
<feature type="chain" id="PRO_5011988201" description="Secreted protein" evidence="1">
    <location>
        <begin position="16"/>
        <end position="171"/>
    </location>
</feature>
<protein>
    <recommendedName>
        <fullName evidence="4">Secreted protein</fullName>
    </recommendedName>
</protein>
<sequence length="171" mass="19988">MKLILLALLPSHSLACAVLWTPLRGIKYDSGTGFRPSHPLWRTVLVLYFHCYRMFRRHVPFLYQTMYHKRCIDKLDFGRRFRLHRLGTTRPSNFASGLMKTDNVFLLQRGYKLGTVVPTSLQVYNGFRKYNDYHSYVFPALWTPIPGIKYDNGGGGLYPPYKATLYALMYH</sequence>
<name>A0A1Y2CGK7_9FUNG</name>
<organism evidence="2 3">
    <name type="scientific">Rhizoclosmatium globosum</name>
    <dbReference type="NCBI Taxonomy" id="329046"/>
    <lineage>
        <taxon>Eukaryota</taxon>
        <taxon>Fungi</taxon>
        <taxon>Fungi incertae sedis</taxon>
        <taxon>Chytridiomycota</taxon>
        <taxon>Chytridiomycota incertae sedis</taxon>
        <taxon>Chytridiomycetes</taxon>
        <taxon>Chytridiales</taxon>
        <taxon>Chytriomycetaceae</taxon>
        <taxon>Rhizoclosmatium</taxon>
    </lineage>
</organism>
<proteinExistence type="predicted"/>
<gene>
    <name evidence="2" type="ORF">BCR33DRAFT_849679</name>
</gene>
<dbReference type="AlphaFoldDB" id="A0A1Y2CGK7"/>
<reference evidence="2 3" key="1">
    <citation type="submission" date="2016-07" db="EMBL/GenBank/DDBJ databases">
        <title>Pervasive Adenine N6-methylation of Active Genes in Fungi.</title>
        <authorList>
            <consortium name="DOE Joint Genome Institute"/>
            <person name="Mondo S.J."/>
            <person name="Dannebaum R.O."/>
            <person name="Kuo R.C."/>
            <person name="Labutti K."/>
            <person name="Haridas S."/>
            <person name="Kuo A."/>
            <person name="Salamov A."/>
            <person name="Ahrendt S.R."/>
            <person name="Lipzen A."/>
            <person name="Sullivan W."/>
            <person name="Andreopoulos W.B."/>
            <person name="Clum A."/>
            <person name="Lindquist E."/>
            <person name="Daum C."/>
            <person name="Ramamoorthy G.K."/>
            <person name="Gryganskyi A."/>
            <person name="Culley D."/>
            <person name="Magnuson J.K."/>
            <person name="James T.Y."/>
            <person name="O'Malley M.A."/>
            <person name="Stajich J.E."/>
            <person name="Spatafora J.W."/>
            <person name="Visel A."/>
            <person name="Grigoriev I.V."/>
        </authorList>
    </citation>
    <scope>NUCLEOTIDE SEQUENCE [LARGE SCALE GENOMIC DNA]</scope>
    <source>
        <strain evidence="2 3">JEL800</strain>
    </source>
</reference>
<accession>A0A1Y2CGK7</accession>
<keyword evidence="3" id="KW-1185">Reference proteome</keyword>
<evidence type="ECO:0000256" key="1">
    <source>
        <dbReference type="SAM" id="SignalP"/>
    </source>
</evidence>